<evidence type="ECO:0000313" key="2">
    <source>
        <dbReference type="Proteomes" id="UP000234641"/>
    </source>
</evidence>
<reference evidence="1 2" key="1">
    <citation type="submission" date="2017-03" db="EMBL/GenBank/DDBJ databases">
        <authorList>
            <person name="Afonso C.L."/>
            <person name="Miller P.J."/>
            <person name="Scott M.A."/>
            <person name="Spackman E."/>
            <person name="Goraichik I."/>
            <person name="Dimitrov K.M."/>
            <person name="Suarez D.L."/>
            <person name="Swayne D.E."/>
        </authorList>
    </citation>
    <scope>NUCLEOTIDE SEQUENCE [LARGE SCALE GENOMIC DNA]</scope>
    <source>
        <strain evidence="1 2">ATCC 9172</strain>
    </source>
</reference>
<evidence type="ECO:0000313" key="1">
    <source>
        <dbReference type="EMBL" id="SMY01637.1"/>
    </source>
</evidence>
<protein>
    <submittedName>
        <fullName evidence="1">Uncharacterized protein</fullName>
    </submittedName>
</protein>
<dbReference type="EMBL" id="FXYY01000039">
    <property type="protein sequence ID" value="SMY01637.1"/>
    <property type="molecule type" value="Genomic_DNA"/>
</dbReference>
<accession>A0A2H1KPI3</accession>
<gene>
    <name evidence="1" type="ORF">BLIN9172_03409</name>
</gene>
<organism evidence="1 2">
    <name type="scientific">Brevibacterium linens ATCC 9172</name>
    <dbReference type="NCBI Taxonomy" id="1255617"/>
    <lineage>
        <taxon>Bacteria</taxon>
        <taxon>Bacillati</taxon>
        <taxon>Actinomycetota</taxon>
        <taxon>Actinomycetes</taxon>
        <taxon>Micrococcales</taxon>
        <taxon>Brevibacteriaceae</taxon>
        <taxon>Brevibacterium</taxon>
    </lineage>
</organism>
<sequence length="84" mass="9376">MADKVIAGSGNRCLPHGSRIGVEMFTGVMDCPNEAPDFDEHGGRQWEVVDRECSGHELLNLSIAFIAAERFRHIDTAGTWRFDE</sequence>
<dbReference type="Proteomes" id="UP000234641">
    <property type="component" value="Unassembled WGS sequence"/>
</dbReference>
<dbReference type="AlphaFoldDB" id="A0A2H1KPI3"/>
<name>A0A2H1KPI3_BRELN</name>
<proteinExistence type="predicted"/>